<dbReference type="EMBL" id="CP032125">
    <property type="protein sequence ID" value="AXX99032.1"/>
    <property type="molecule type" value="Genomic_DNA"/>
</dbReference>
<feature type="domain" description="Rhodanese" evidence="2">
    <location>
        <begin position="97"/>
        <end position="209"/>
    </location>
</feature>
<keyword evidence="1" id="KW-0732">Signal</keyword>
<accession>A0A347UJK4</accession>
<gene>
    <name evidence="3" type="ORF">BAR1_14495</name>
</gene>
<evidence type="ECO:0000259" key="2">
    <source>
        <dbReference type="PROSITE" id="PS50206"/>
    </source>
</evidence>
<dbReference type="SUPFAM" id="SSF52821">
    <property type="entry name" value="Rhodanese/Cell cycle control phosphatase"/>
    <property type="match status" value="1"/>
</dbReference>
<sequence>MRLVVLFHFVFMAIWPNAVLADEVWITEDLPELSFEVRGKSYLIKRGNDNSEYIAKVYPPKAPRACPPHCLQPMIQYDGVIPVGEVGLVTFIEDYVLTGDGYLVDTRVGNWFKAGTIPGAINLPFNMFADTPTNPFYEPLMTQLGGKKTGEGWDFSDAKYLLLFCNGADCGQSPRAIRNLVDGGYDPEKLMYYRGGMKDWVRYGFSIQMPE</sequence>
<dbReference type="Proteomes" id="UP000261704">
    <property type="component" value="Chromosome"/>
</dbReference>
<keyword evidence="4" id="KW-1185">Reference proteome</keyword>
<dbReference type="SMART" id="SM00450">
    <property type="entry name" value="RHOD"/>
    <property type="match status" value="1"/>
</dbReference>
<evidence type="ECO:0000313" key="4">
    <source>
        <dbReference type="Proteomes" id="UP000261704"/>
    </source>
</evidence>
<reference evidence="3 4" key="1">
    <citation type="submission" date="2018-09" db="EMBL/GenBank/DDBJ databases">
        <title>Profundibacter amoris BAR1 gen. nov., sp. nov., a new member of the Roseobacter clade isolated at Lokis Castle Vent Field on the Arctic Mid-Oceanic Ridge.</title>
        <authorList>
            <person name="Le Moine Bauer S."/>
            <person name="Sjoeberg A.G."/>
            <person name="L'Haridon S."/>
            <person name="Stokke R."/>
            <person name="Roalkvam I."/>
            <person name="Steen I.H."/>
            <person name="Dahle H."/>
        </authorList>
    </citation>
    <scope>NUCLEOTIDE SEQUENCE [LARGE SCALE GENOMIC DNA]</scope>
    <source>
        <strain evidence="3 4">BAR1</strain>
    </source>
</reference>
<dbReference type="Gene3D" id="3.40.250.10">
    <property type="entry name" value="Rhodanese-like domain"/>
    <property type="match status" value="1"/>
</dbReference>
<dbReference type="OrthoDB" id="9802991at2"/>
<evidence type="ECO:0000313" key="3">
    <source>
        <dbReference type="EMBL" id="AXX99032.1"/>
    </source>
</evidence>
<dbReference type="InterPro" id="IPR001763">
    <property type="entry name" value="Rhodanese-like_dom"/>
</dbReference>
<feature type="chain" id="PRO_5016872132" evidence="1">
    <location>
        <begin position="22"/>
        <end position="211"/>
    </location>
</feature>
<dbReference type="RefSeq" id="WP_118943685.1">
    <property type="nucleotide sequence ID" value="NZ_CP032125.1"/>
</dbReference>
<dbReference type="PROSITE" id="PS50206">
    <property type="entry name" value="RHODANESE_3"/>
    <property type="match status" value="1"/>
</dbReference>
<dbReference type="KEGG" id="pamo:BAR1_14495"/>
<protein>
    <submittedName>
        <fullName evidence="3">Rhodanese-like domain-containing protein</fullName>
    </submittedName>
</protein>
<feature type="signal peptide" evidence="1">
    <location>
        <begin position="1"/>
        <end position="21"/>
    </location>
</feature>
<dbReference type="CDD" id="cd00158">
    <property type="entry name" value="RHOD"/>
    <property type="match status" value="1"/>
</dbReference>
<dbReference type="InterPro" id="IPR036873">
    <property type="entry name" value="Rhodanese-like_dom_sf"/>
</dbReference>
<evidence type="ECO:0000256" key="1">
    <source>
        <dbReference type="SAM" id="SignalP"/>
    </source>
</evidence>
<name>A0A347UJK4_9RHOB</name>
<organism evidence="3 4">
    <name type="scientific">Profundibacter amoris</name>
    <dbReference type="NCBI Taxonomy" id="2171755"/>
    <lineage>
        <taxon>Bacteria</taxon>
        <taxon>Pseudomonadati</taxon>
        <taxon>Pseudomonadota</taxon>
        <taxon>Alphaproteobacteria</taxon>
        <taxon>Rhodobacterales</taxon>
        <taxon>Paracoccaceae</taxon>
        <taxon>Profundibacter</taxon>
    </lineage>
</organism>
<dbReference type="Pfam" id="PF00581">
    <property type="entry name" value="Rhodanese"/>
    <property type="match status" value="1"/>
</dbReference>
<proteinExistence type="predicted"/>
<dbReference type="AlphaFoldDB" id="A0A347UJK4"/>